<dbReference type="AlphaFoldDB" id="A0AAV4SMX6"/>
<proteinExistence type="predicted"/>
<keyword evidence="2" id="KW-1185">Reference proteome</keyword>
<name>A0AAV4SMX6_9ARAC</name>
<protein>
    <submittedName>
        <fullName evidence="1">Uncharacterized protein</fullName>
    </submittedName>
</protein>
<comment type="caution">
    <text evidence="1">The sequence shown here is derived from an EMBL/GenBank/DDBJ whole genome shotgun (WGS) entry which is preliminary data.</text>
</comment>
<reference evidence="1 2" key="1">
    <citation type="submission" date="2021-06" db="EMBL/GenBank/DDBJ databases">
        <title>Caerostris darwini draft genome.</title>
        <authorList>
            <person name="Kono N."/>
            <person name="Arakawa K."/>
        </authorList>
    </citation>
    <scope>NUCLEOTIDE SEQUENCE [LARGE SCALE GENOMIC DNA]</scope>
</reference>
<evidence type="ECO:0000313" key="2">
    <source>
        <dbReference type="Proteomes" id="UP001054837"/>
    </source>
</evidence>
<accession>A0AAV4SMX6</accession>
<evidence type="ECO:0000313" key="1">
    <source>
        <dbReference type="EMBL" id="GIY35798.1"/>
    </source>
</evidence>
<organism evidence="1 2">
    <name type="scientific">Caerostris darwini</name>
    <dbReference type="NCBI Taxonomy" id="1538125"/>
    <lineage>
        <taxon>Eukaryota</taxon>
        <taxon>Metazoa</taxon>
        <taxon>Ecdysozoa</taxon>
        <taxon>Arthropoda</taxon>
        <taxon>Chelicerata</taxon>
        <taxon>Arachnida</taxon>
        <taxon>Araneae</taxon>
        <taxon>Araneomorphae</taxon>
        <taxon>Entelegynae</taxon>
        <taxon>Araneoidea</taxon>
        <taxon>Araneidae</taxon>
        <taxon>Caerostris</taxon>
    </lineage>
</organism>
<dbReference type="Proteomes" id="UP001054837">
    <property type="component" value="Unassembled WGS sequence"/>
</dbReference>
<gene>
    <name evidence="1" type="ORF">CDAR_403971</name>
</gene>
<dbReference type="EMBL" id="BPLQ01008199">
    <property type="protein sequence ID" value="GIY35798.1"/>
    <property type="molecule type" value="Genomic_DNA"/>
</dbReference>
<sequence>MGRSIPPGEADELITSEAMFLIFRAKHFVQPNITCQKHSPCERFCIIEHSMAESAKHFIKKKNVSCQKQLFTRADAKDSLHSMAEEMFYT</sequence>